<keyword evidence="3" id="KW-1185">Reference proteome</keyword>
<dbReference type="InterPro" id="IPR029044">
    <property type="entry name" value="Nucleotide-diphossugar_trans"/>
</dbReference>
<dbReference type="InterPro" id="IPR050834">
    <property type="entry name" value="Glycosyltransf_2"/>
</dbReference>
<dbReference type="GO" id="GO:0016740">
    <property type="term" value="F:transferase activity"/>
    <property type="evidence" value="ECO:0007669"/>
    <property type="project" value="UniProtKB-KW"/>
</dbReference>
<dbReference type="eggNOG" id="COG1216">
    <property type="taxonomic scope" value="Bacteria"/>
</dbReference>
<dbReference type="InterPro" id="IPR019290">
    <property type="entry name" value="GlycosylTrfase-like_prok"/>
</dbReference>
<dbReference type="EMBL" id="DS989845">
    <property type="protein sequence ID" value="EDX76817.1"/>
    <property type="molecule type" value="Genomic_DNA"/>
</dbReference>
<dbReference type="OrthoDB" id="9812327at2"/>
<dbReference type="Pfam" id="PF10111">
    <property type="entry name" value="Glyco_tranf_2_2"/>
    <property type="match status" value="1"/>
</dbReference>
<feature type="domain" description="Glycosyltransferase 2-like prokaryotic type" evidence="1">
    <location>
        <begin position="5"/>
        <end position="208"/>
    </location>
</feature>
<dbReference type="PANTHER" id="PTHR43685">
    <property type="entry name" value="GLYCOSYLTRANSFERASE"/>
    <property type="match status" value="1"/>
</dbReference>
<dbReference type="HOGENOM" id="CLU_025996_0_0_3"/>
<dbReference type="RefSeq" id="WP_006099775.1">
    <property type="nucleotide sequence ID" value="NZ_DS989845.1"/>
</dbReference>
<keyword evidence="2" id="KW-0808">Transferase</keyword>
<evidence type="ECO:0000313" key="2">
    <source>
        <dbReference type="EMBL" id="EDX76817.1"/>
    </source>
</evidence>
<organism evidence="2 3">
    <name type="scientific">Coleofasciculus chthonoplastes PCC 7420</name>
    <dbReference type="NCBI Taxonomy" id="118168"/>
    <lineage>
        <taxon>Bacteria</taxon>
        <taxon>Bacillati</taxon>
        <taxon>Cyanobacteriota</taxon>
        <taxon>Cyanophyceae</taxon>
        <taxon>Coleofasciculales</taxon>
        <taxon>Coleofasciculaceae</taxon>
        <taxon>Coleofasciculus</taxon>
    </lineage>
</organism>
<dbReference type="AlphaFoldDB" id="B4VMH9"/>
<dbReference type="STRING" id="118168.MC7420_1820"/>
<reference evidence="2 3" key="1">
    <citation type="submission" date="2008-07" db="EMBL/GenBank/DDBJ databases">
        <authorList>
            <person name="Tandeau de Marsac N."/>
            <person name="Ferriera S."/>
            <person name="Johnson J."/>
            <person name="Kravitz S."/>
            <person name="Beeson K."/>
            <person name="Sutton G."/>
            <person name="Rogers Y.-H."/>
            <person name="Friedman R."/>
            <person name="Frazier M."/>
            <person name="Venter J.C."/>
        </authorList>
    </citation>
    <scope>NUCLEOTIDE SEQUENCE [LARGE SCALE GENOMIC DNA]</scope>
    <source>
        <strain evidence="2 3">PCC 7420</strain>
    </source>
</reference>
<dbReference type="SUPFAM" id="SSF53448">
    <property type="entry name" value="Nucleotide-diphospho-sugar transferases"/>
    <property type="match status" value="1"/>
</dbReference>
<protein>
    <submittedName>
        <fullName evidence="2">Glycosyl transferase, group 2 family protein</fullName>
    </submittedName>
</protein>
<dbReference type="Gene3D" id="3.90.550.10">
    <property type="entry name" value="Spore Coat Polysaccharide Biosynthesis Protein SpsA, Chain A"/>
    <property type="match status" value="1"/>
</dbReference>
<evidence type="ECO:0000313" key="3">
    <source>
        <dbReference type="Proteomes" id="UP000003835"/>
    </source>
</evidence>
<evidence type="ECO:0000259" key="1">
    <source>
        <dbReference type="Pfam" id="PF10111"/>
    </source>
</evidence>
<dbReference type="Proteomes" id="UP000003835">
    <property type="component" value="Unassembled WGS sequence"/>
</dbReference>
<accession>B4VMH9</accession>
<proteinExistence type="predicted"/>
<gene>
    <name evidence="2" type="ORF">MC7420_1820</name>
</gene>
<name>B4VMH9_9CYAN</name>
<sequence>MPIISVIIPAYNAEKTIKETIESVLNQTVTDFEVLVINDGSTDGTLNVIDGIKDERLRVFSYPHAGVALTRNRGLVHAVGEYISFLDADDLWTPDKLEAQLKALQENPQAAVAYSWTDWIDELRQFLRPGGYITENGRVYEKLLVRDFIESGSNPLIRAEAFQSVGNFDESLEFSEDWDMWLRLAACYEFVAVPSAQILYRISPNSASFNVWKMEAGSLRVLEKAWAQITPSIQHRKREILGNRYKYLTCKAIEGNLERRRGLVAVRFFWQAILNDPAWLRRGKLMLIVFLKIGLAILLSPQQAQGIRTSLRKWFSKERPFQRQ</sequence>
<dbReference type="PANTHER" id="PTHR43685:SF2">
    <property type="entry name" value="GLYCOSYLTRANSFERASE 2-LIKE DOMAIN-CONTAINING PROTEIN"/>
    <property type="match status" value="1"/>
</dbReference>